<organism evidence="3 4">
    <name type="scientific">Nocardia terpenica</name>
    <dbReference type="NCBI Taxonomy" id="455432"/>
    <lineage>
        <taxon>Bacteria</taxon>
        <taxon>Bacillati</taxon>
        <taxon>Actinomycetota</taxon>
        <taxon>Actinomycetes</taxon>
        <taxon>Mycobacteriales</taxon>
        <taxon>Nocardiaceae</taxon>
        <taxon>Nocardia</taxon>
    </lineage>
</organism>
<gene>
    <name evidence="3" type="ORF">F6W96_40325</name>
</gene>
<evidence type="ECO:0000313" key="4">
    <source>
        <dbReference type="Proteomes" id="UP000500953"/>
    </source>
</evidence>
<protein>
    <submittedName>
        <fullName evidence="3">Helix-turn-helix domain-containing protein</fullName>
    </submittedName>
</protein>
<dbReference type="RefSeq" id="WP_342760920.1">
    <property type="nucleotide sequence ID" value="NZ_CP046173.1"/>
</dbReference>
<name>A0A6G9ZDS0_9NOCA</name>
<feature type="domain" description="HTH cro/C1-type" evidence="2">
    <location>
        <begin position="47"/>
        <end position="106"/>
    </location>
</feature>
<dbReference type="InterPro" id="IPR001387">
    <property type="entry name" value="Cro/C1-type_HTH"/>
</dbReference>
<dbReference type="GO" id="GO:0003677">
    <property type="term" value="F:DNA binding"/>
    <property type="evidence" value="ECO:0007669"/>
    <property type="project" value="InterPro"/>
</dbReference>
<evidence type="ECO:0000259" key="2">
    <source>
        <dbReference type="PROSITE" id="PS50943"/>
    </source>
</evidence>
<dbReference type="Proteomes" id="UP000500953">
    <property type="component" value="Chromosome"/>
</dbReference>
<dbReference type="Gene3D" id="1.10.260.40">
    <property type="entry name" value="lambda repressor-like DNA-binding domains"/>
    <property type="match status" value="1"/>
</dbReference>
<evidence type="ECO:0000313" key="3">
    <source>
        <dbReference type="EMBL" id="QIS23590.1"/>
    </source>
</evidence>
<dbReference type="CDD" id="cd00093">
    <property type="entry name" value="HTH_XRE"/>
    <property type="match status" value="1"/>
</dbReference>
<reference evidence="3 4" key="1">
    <citation type="journal article" date="2019" name="ACS Chem. Biol.">
        <title>Identification and Mobilization of a Cryptic Antibiotic Biosynthesis Gene Locus from a Human-Pathogenic Nocardia Isolate.</title>
        <authorList>
            <person name="Herisse M."/>
            <person name="Ishida K."/>
            <person name="Porter J.L."/>
            <person name="Howden B."/>
            <person name="Hertweck C."/>
            <person name="Stinear T.P."/>
            <person name="Pidot S.J."/>
        </authorList>
    </citation>
    <scope>NUCLEOTIDE SEQUENCE [LARGE SCALE GENOMIC DNA]</scope>
    <source>
        <strain evidence="3 4">AUSMDU00012715</strain>
    </source>
</reference>
<dbReference type="SMART" id="SM00530">
    <property type="entry name" value="HTH_XRE"/>
    <property type="match status" value="1"/>
</dbReference>
<sequence length="190" mass="20587">MMLRDVHVRLGGCTILSMGKGAKPIPSSGGSPRATTPAQRRAFGQRLRKVRVRLGLTQMQVYKDANGRPHGPSDQTLRDIENGRVEPNPETLRQLETRYGLPSGCLTDALYLGKSIPTVDREVLTEQQPAIPDEDLREFMAAFAAARTLADTDNGPAVQDSIQAVVKVATEAIKALSRAGTEASEAHEKD</sequence>
<dbReference type="Pfam" id="PF13560">
    <property type="entry name" value="HTH_31"/>
    <property type="match status" value="1"/>
</dbReference>
<feature type="compositionally biased region" description="Polar residues" evidence="1">
    <location>
        <begin position="28"/>
        <end position="38"/>
    </location>
</feature>
<accession>A0A6G9ZDS0</accession>
<dbReference type="InterPro" id="IPR010982">
    <property type="entry name" value="Lambda_DNA-bd_dom_sf"/>
</dbReference>
<proteinExistence type="predicted"/>
<dbReference type="EMBL" id="CP046173">
    <property type="protein sequence ID" value="QIS23590.1"/>
    <property type="molecule type" value="Genomic_DNA"/>
</dbReference>
<evidence type="ECO:0000256" key="1">
    <source>
        <dbReference type="SAM" id="MobiDB-lite"/>
    </source>
</evidence>
<dbReference type="SUPFAM" id="SSF47413">
    <property type="entry name" value="lambda repressor-like DNA-binding domains"/>
    <property type="match status" value="1"/>
</dbReference>
<feature type="region of interest" description="Disordered" evidence="1">
    <location>
        <begin position="19"/>
        <end position="41"/>
    </location>
</feature>
<dbReference type="AlphaFoldDB" id="A0A6G9ZDS0"/>
<dbReference type="PROSITE" id="PS50943">
    <property type="entry name" value="HTH_CROC1"/>
    <property type="match status" value="1"/>
</dbReference>